<evidence type="ECO:0000256" key="2">
    <source>
        <dbReference type="ARBA" id="ARBA00022723"/>
    </source>
</evidence>
<feature type="domain" description="Plastocyanin-like" evidence="6">
    <location>
        <begin position="82"/>
        <end position="183"/>
    </location>
</feature>
<name>A0A024UH01_9STRA</name>
<dbReference type="VEuPathDB" id="FungiDB:H310_03214"/>
<comment type="similarity">
    <text evidence="1">Belongs to the multicopper oxidase family.</text>
</comment>
<evidence type="ECO:0000256" key="1">
    <source>
        <dbReference type="ARBA" id="ARBA00010609"/>
    </source>
</evidence>
<dbReference type="InterPro" id="IPR011707">
    <property type="entry name" value="Cu-oxidase-like_N"/>
</dbReference>
<dbReference type="PANTHER" id="PTHR11709:SF518">
    <property type="entry name" value="MULTICOPPER OXIDASE"/>
    <property type="match status" value="1"/>
</dbReference>
<dbReference type="GeneID" id="20080264"/>
<dbReference type="AlphaFoldDB" id="A0A024UH01"/>
<reference evidence="7" key="1">
    <citation type="submission" date="2013-12" db="EMBL/GenBank/DDBJ databases">
        <title>The Genome Sequence of Aphanomyces invadans NJM9701.</title>
        <authorList>
            <consortium name="The Broad Institute Genomics Platform"/>
            <person name="Russ C."/>
            <person name="Tyler B."/>
            <person name="van West P."/>
            <person name="Dieguez-Uribeondo J."/>
            <person name="Young S.K."/>
            <person name="Zeng Q."/>
            <person name="Gargeya S."/>
            <person name="Fitzgerald M."/>
            <person name="Abouelleil A."/>
            <person name="Alvarado L."/>
            <person name="Chapman S.B."/>
            <person name="Gainer-Dewar J."/>
            <person name="Goldberg J."/>
            <person name="Griggs A."/>
            <person name="Gujja S."/>
            <person name="Hansen M."/>
            <person name="Howarth C."/>
            <person name="Imamovic A."/>
            <person name="Ireland A."/>
            <person name="Larimer J."/>
            <person name="McCowan C."/>
            <person name="Murphy C."/>
            <person name="Pearson M."/>
            <person name="Poon T.W."/>
            <person name="Priest M."/>
            <person name="Roberts A."/>
            <person name="Saif S."/>
            <person name="Shea T."/>
            <person name="Sykes S."/>
            <person name="Wortman J."/>
            <person name="Nusbaum C."/>
            <person name="Birren B."/>
        </authorList>
    </citation>
    <scope>NUCLEOTIDE SEQUENCE [LARGE SCALE GENOMIC DNA]</scope>
    <source>
        <strain evidence="7">NJM9701</strain>
    </source>
</reference>
<dbReference type="InterPro" id="IPR045087">
    <property type="entry name" value="Cu-oxidase_fam"/>
</dbReference>
<dbReference type="InterPro" id="IPR002355">
    <property type="entry name" value="Cu_oxidase_Cu_BS"/>
</dbReference>
<dbReference type="Pfam" id="PF07732">
    <property type="entry name" value="Cu-oxidase_3"/>
    <property type="match status" value="1"/>
</dbReference>
<dbReference type="eggNOG" id="KOG1263">
    <property type="taxonomic scope" value="Eukaryota"/>
</dbReference>
<sequence>MLRASRVLTGMLVAWAVVFVGCSTASPQRLYTHNARARVEHRPSAIRRDIHDIVQTATVFVLNVAELRVDLTMQNDTSLAFTTRAYNGRVPGPTIYAVAGDTFHIMLHNLLLPGTANETSLHLHGLHVANDLTPVLPSQANMLTYHIPLDHPSGTYWYHPHRHGQLNSQISGLMAGAFIILDRVTDLPPSLQNCQDHVLLLQGVCTDGCASDYNMLERAIHGQSPSHFDPHVVVSGNATTTQGMQLLVNGESVPTLMLRPSTWTRLRFVNALANSIVELKLPCTSHLLARDGVTKDKWRQVDLLVIPPGGRADVAMQCPVAGSQFAVVVDRRATRNEWLGTVHHRVPSQLALIIQTVLADSPVGRPRGQAHVHSLEAAPPHVTLPWYMSLPPAMKGVAEETPPQCDVLYEFTTDKNPIDGSMAMGVNHVSMDMVPPGNVNVTYLRRNQSIVWCVGSIAGHSHPFHVHNTHFQVIKSLRWNSTQPHLYEHDEWRDTIPLYKDHVLLQITPAVLGPMLSHCHIAWHADHGMGRMFHVLE</sequence>
<dbReference type="GO" id="GO:0005507">
    <property type="term" value="F:copper ion binding"/>
    <property type="evidence" value="ECO:0007669"/>
    <property type="project" value="InterPro"/>
</dbReference>
<dbReference type="OrthoDB" id="2121828at2759"/>
<dbReference type="SUPFAM" id="SSF49503">
    <property type="entry name" value="Cupredoxins"/>
    <property type="match status" value="3"/>
</dbReference>
<dbReference type="PANTHER" id="PTHR11709">
    <property type="entry name" value="MULTI-COPPER OXIDASE"/>
    <property type="match status" value="1"/>
</dbReference>
<dbReference type="EMBL" id="KI913956">
    <property type="protein sequence ID" value="ETW05450.1"/>
    <property type="molecule type" value="Genomic_DNA"/>
</dbReference>
<gene>
    <name evidence="7" type="ORF">H310_03214</name>
</gene>
<dbReference type="GO" id="GO:0016491">
    <property type="term" value="F:oxidoreductase activity"/>
    <property type="evidence" value="ECO:0007669"/>
    <property type="project" value="UniProtKB-KW"/>
</dbReference>
<keyword evidence="2" id="KW-0479">Metal-binding</keyword>
<dbReference type="InterPro" id="IPR008972">
    <property type="entry name" value="Cupredoxin"/>
</dbReference>
<evidence type="ECO:0008006" key="8">
    <source>
        <dbReference type="Google" id="ProtNLM"/>
    </source>
</evidence>
<protein>
    <recommendedName>
        <fullName evidence="8">Plastocyanin-like domain-containing protein</fullName>
    </recommendedName>
</protein>
<dbReference type="PROSITE" id="PS00080">
    <property type="entry name" value="MULTICOPPER_OXIDASE2"/>
    <property type="match status" value="1"/>
</dbReference>
<dbReference type="RefSeq" id="XP_008865227.1">
    <property type="nucleotide sequence ID" value="XM_008867005.1"/>
</dbReference>
<dbReference type="Pfam" id="PF07731">
    <property type="entry name" value="Cu-oxidase_2"/>
    <property type="match status" value="1"/>
</dbReference>
<keyword evidence="4" id="KW-0732">Signal</keyword>
<proteinExistence type="inferred from homology"/>
<evidence type="ECO:0000259" key="5">
    <source>
        <dbReference type="Pfam" id="PF07731"/>
    </source>
</evidence>
<feature type="domain" description="Plastocyanin-like" evidence="5">
    <location>
        <begin position="431"/>
        <end position="535"/>
    </location>
</feature>
<dbReference type="PROSITE" id="PS51257">
    <property type="entry name" value="PROKAR_LIPOPROTEIN"/>
    <property type="match status" value="1"/>
</dbReference>
<feature type="signal peptide" evidence="4">
    <location>
        <begin position="1"/>
        <end position="25"/>
    </location>
</feature>
<evidence type="ECO:0000256" key="4">
    <source>
        <dbReference type="SAM" id="SignalP"/>
    </source>
</evidence>
<evidence type="ECO:0000259" key="6">
    <source>
        <dbReference type="Pfam" id="PF07732"/>
    </source>
</evidence>
<organism evidence="7">
    <name type="scientific">Aphanomyces invadans</name>
    <dbReference type="NCBI Taxonomy" id="157072"/>
    <lineage>
        <taxon>Eukaryota</taxon>
        <taxon>Sar</taxon>
        <taxon>Stramenopiles</taxon>
        <taxon>Oomycota</taxon>
        <taxon>Saprolegniomycetes</taxon>
        <taxon>Saprolegniales</taxon>
        <taxon>Verrucalvaceae</taxon>
        <taxon>Aphanomyces</taxon>
    </lineage>
</organism>
<evidence type="ECO:0000256" key="3">
    <source>
        <dbReference type="ARBA" id="ARBA00023002"/>
    </source>
</evidence>
<dbReference type="InterPro" id="IPR011706">
    <property type="entry name" value="Cu-oxidase_C"/>
</dbReference>
<dbReference type="Gene3D" id="2.60.40.420">
    <property type="entry name" value="Cupredoxins - blue copper proteins"/>
    <property type="match status" value="2"/>
</dbReference>
<keyword evidence="3" id="KW-0560">Oxidoreductase</keyword>
<dbReference type="STRING" id="157072.A0A024UH01"/>
<accession>A0A024UH01</accession>
<evidence type="ECO:0000313" key="7">
    <source>
        <dbReference type="EMBL" id="ETW05450.1"/>
    </source>
</evidence>
<feature type="chain" id="PRO_5001535102" description="Plastocyanin-like domain-containing protein" evidence="4">
    <location>
        <begin position="26"/>
        <end position="537"/>
    </location>
</feature>